<dbReference type="Proteomes" id="UP000630718">
    <property type="component" value="Unassembled WGS sequence"/>
</dbReference>
<keyword evidence="2" id="KW-1185">Reference proteome</keyword>
<protein>
    <submittedName>
        <fullName evidence="1">Uncharacterized protein</fullName>
    </submittedName>
</protein>
<dbReference type="EMBL" id="BNBI01000023">
    <property type="protein sequence ID" value="GHF33296.1"/>
    <property type="molecule type" value="Genomic_DNA"/>
</dbReference>
<reference evidence="1" key="2">
    <citation type="submission" date="2020-09" db="EMBL/GenBank/DDBJ databases">
        <authorList>
            <person name="Sun Q."/>
            <person name="Ohkuma M."/>
        </authorList>
    </citation>
    <scope>NUCLEOTIDE SEQUENCE</scope>
    <source>
        <strain evidence="1">JCM 4477</strain>
    </source>
</reference>
<name>A0A919EA30_9ACTN</name>
<dbReference type="AlphaFoldDB" id="A0A919EA30"/>
<proteinExistence type="predicted"/>
<gene>
    <name evidence="1" type="ORF">GCM10018772_68650</name>
</gene>
<evidence type="ECO:0000313" key="1">
    <source>
        <dbReference type="EMBL" id="GHF33296.1"/>
    </source>
</evidence>
<sequence>MVVGSVRRAVELPRGPYACVRRGARKFRHPAGRLSPGGVLLVTLNGGQAAYWAQ</sequence>
<accession>A0A919EA30</accession>
<reference evidence="1" key="1">
    <citation type="journal article" date="2014" name="Int. J. Syst. Evol. Microbiol.">
        <title>Complete genome sequence of Corynebacterium casei LMG S-19264T (=DSM 44701T), isolated from a smear-ripened cheese.</title>
        <authorList>
            <consortium name="US DOE Joint Genome Institute (JGI-PGF)"/>
            <person name="Walter F."/>
            <person name="Albersmeier A."/>
            <person name="Kalinowski J."/>
            <person name="Ruckert C."/>
        </authorList>
    </citation>
    <scope>NUCLEOTIDE SEQUENCE</scope>
    <source>
        <strain evidence="1">JCM 4477</strain>
    </source>
</reference>
<organism evidence="1 2">
    <name type="scientific">Streptomyces fumanus</name>
    <dbReference type="NCBI Taxonomy" id="67302"/>
    <lineage>
        <taxon>Bacteria</taxon>
        <taxon>Bacillati</taxon>
        <taxon>Actinomycetota</taxon>
        <taxon>Actinomycetes</taxon>
        <taxon>Kitasatosporales</taxon>
        <taxon>Streptomycetaceae</taxon>
        <taxon>Streptomyces</taxon>
    </lineage>
</organism>
<comment type="caution">
    <text evidence="1">The sequence shown here is derived from an EMBL/GenBank/DDBJ whole genome shotgun (WGS) entry which is preliminary data.</text>
</comment>
<evidence type="ECO:0000313" key="2">
    <source>
        <dbReference type="Proteomes" id="UP000630718"/>
    </source>
</evidence>